<feature type="region of interest" description="Disordered" evidence="1">
    <location>
        <begin position="73"/>
        <end position="95"/>
    </location>
</feature>
<comment type="caution">
    <text evidence="2">The sequence shown here is derived from an EMBL/GenBank/DDBJ whole genome shotgun (WGS) entry which is preliminary data.</text>
</comment>
<organism evidence="2 3">
    <name type="scientific">Stylosanthes scabra</name>
    <dbReference type="NCBI Taxonomy" id="79078"/>
    <lineage>
        <taxon>Eukaryota</taxon>
        <taxon>Viridiplantae</taxon>
        <taxon>Streptophyta</taxon>
        <taxon>Embryophyta</taxon>
        <taxon>Tracheophyta</taxon>
        <taxon>Spermatophyta</taxon>
        <taxon>Magnoliopsida</taxon>
        <taxon>eudicotyledons</taxon>
        <taxon>Gunneridae</taxon>
        <taxon>Pentapetalae</taxon>
        <taxon>rosids</taxon>
        <taxon>fabids</taxon>
        <taxon>Fabales</taxon>
        <taxon>Fabaceae</taxon>
        <taxon>Papilionoideae</taxon>
        <taxon>50 kb inversion clade</taxon>
        <taxon>dalbergioids sensu lato</taxon>
        <taxon>Dalbergieae</taxon>
        <taxon>Pterocarpus clade</taxon>
        <taxon>Stylosanthes</taxon>
    </lineage>
</organism>
<gene>
    <name evidence="2" type="ORF">PIB30_038785</name>
</gene>
<keyword evidence="3" id="KW-1185">Reference proteome</keyword>
<evidence type="ECO:0000313" key="2">
    <source>
        <dbReference type="EMBL" id="MED6207779.1"/>
    </source>
</evidence>
<accession>A0ABU6YEU3</accession>
<evidence type="ECO:0000313" key="3">
    <source>
        <dbReference type="Proteomes" id="UP001341840"/>
    </source>
</evidence>
<evidence type="ECO:0000256" key="1">
    <source>
        <dbReference type="SAM" id="MobiDB-lite"/>
    </source>
</evidence>
<reference evidence="2 3" key="1">
    <citation type="journal article" date="2023" name="Plants (Basel)">
        <title>Bridging the Gap: Combining Genomics and Transcriptomics Approaches to Understand Stylosanthes scabra, an Orphan Legume from the Brazilian Caatinga.</title>
        <authorList>
            <person name="Ferreira-Neto J.R.C."/>
            <person name="da Silva M.D."/>
            <person name="Binneck E."/>
            <person name="de Melo N.F."/>
            <person name="da Silva R.H."/>
            <person name="de Melo A.L.T.M."/>
            <person name="Pandolfi V."/>
            <person name="Bustamante F.O."/>
            <person name="Brasileiro-Vidal A.C."/>
            <person name="Benko-Iseppon A.M."/>
        </authorList>
    </citation>
    <scope>NUCLEOTIDE SEQUENCE [LARGE SCALE GENOMIC DNA]</scope>
    <source>
        <tissue evidence="2">Leaves</tissue>
    </source>
</reference>
<protein>
    <submittedName>
        <fullName evidence="2">Uncharacterized protein</fullName>
    </submittedName>
</protein>
<dbReference type="Proteomes" id="UP001341840">
    <property type="component" value="Unassembled WGS sequence"/>
</dbReference>
<name>A0ABU6YEU3_9FABA</name>
<proteinExistence type="predicted"/>
<dbReference type="EMBL" id="JASCZI010241857">
    <property type="protein sequence ID" value="MED6207779.1"/>
    <property type="molecule type" value="Genomic_DNA"/>
</dbReference>
<sequence>MHMTAIAEPIRKAKDVLGTARRYKRFAAALQTSLGSAADSEQQRRQSLLTSAVAPWKVTDGRRDSRTVSVRVESGGLGSGHRHFRLPLPPPHQKP</sequence>